<evidence type="ECO:0000259" key="14">
    <source>
        <dbReference type="Pfam" id="PF07298"/>
    </source>
</evidence>
<gene>
    <name evidence="15" type="ORF">H8N03_05495</name>
</gene>
<evidence type="ECO:0000256" key="7">
    <source>
        <dbReference type="ARBA" id="ARBA00022691"/>
    </source>
</evidence>
<evidence type="ECO:0000256" key="12">
    <source>
        <dbReference type="SAM" id="MobiDB-lite"/>
    </source>
</evidence>
<dbReference type="GO" id="GO:0032259">
    <property type="term" value="P:methylation"/>
    <property type="evidence" value="ECO:0007669"/>
    <property type="project" value="UniProtKB-KW"/>
</dbReference>
<keyword evidence="5" id="KW-0489">Methyltransferase</keyword>
<comment type="similarity">
    <text evidence="3">Belongs to the nurim family.</text>
</comment>
<keyword evidence="6" id="KW-0808">Transferase</keyword>
<dbReference type="EC" id="2.1.1.334" evidence="4"/>
<proteinExistence type="inferred from homology"/>
<feature type="transmembrane region" description="Helical" evidence="13">
    <location>
        <begin position="7"/>
        <end position="26"/>
    </location>
</feature>
<evidence type="ECO:0000313" key="16">
    <source>
        <dbReference type="Proteomes" id="UP000608513"/>
    </source>
</evidence>
<evidence type="ECO:0000256" key="8">
    <source>
        <dbReference type="ARBA" id="ARBA00022692"/>
    </source>
</evidence>
<evidence type="ECO:0000256" key="10">
    <source>
        <dbReference type="ARBA" id="ARBA00023136"/>
    </source>
</evidence>
<comment type="function">
    <text evidence="1">Catalyzes the methylation of methanethiol (MeSH) to yield dimethylsulphide (DMS).</text>
</comment>
<dbReference type="InterPro" id="IPR054700">
    <property type="entry name" value="MddA"/>
</dbReference>
<feature type="region of interest" description="Disordered" evidence="12">
    <location>
        <begin position="238"/>
        <end position="259"/>
    </location>
</feature>
<dbReference type="InterPro" id="IPR033580">
    <property type="entry name" value="Nurim-like"/>
</dbReference>
<protein>
    <recommendedName>
        <fullName evidence="4">methanethiol S-methyltransferase</fullName>
        <ecNumber evidence="4">2.1.1.334</ecNumber>
    </recommendedName>
</protein>
<keyword evidence="7" id="KW-0949">S-adenosyl-L-methionine</keyword>
<comment type="catalytic activity">
    <reaction evidence="11">
        <text>methanethiol + S-adenosyl-L-methionine = dimethyl sulfide + S-adenosyl-L-homocysteine + H(+)</text>
        <dbReference type="Rhea" id="RHEA:50428"/>
        <dbReference type="ChEBI" id="CHEBI:15378"/>
        <dbReference type="ChEBI" id="CHEBI:16007"/>
        <dbReference type="ChEBI" id="CHEBI:17437"/>
        <dbReference type="ChEBI" id="CHEBI:57856"/>
        <dbReference type="ChEBI" id="CHEBI:59789"/>
        <dbReference type="EC" id="2.1.1.334"/>
    </reaction>
</comment>
<keyword evidence="16" id="KW-1185">Reference proteome</keyword>
<dbReference type="PANTHER" id="PTHR31040">
    <property type="entry name" value="NURIM"/>
    <property type="match status" value="1"/>
</dbReference>
<dbReference type="AlphaFoldDB" id="A0A923MMJ7"/>
<dbReference type="GO" id="GO:0008168">
    <property type="term" value="F:methyltransferase activity"/>
    <property type="evidence" value="ECO:0007669"/>
    <property type="project" value="UniProtKB-KW"/>
</dbReference>
<evidence type="ECO:0000256" key="11">
    <source>
        <dbReference type="ARBA" id="ARBA00048134"/>
    </source>
</evidence>
<dbReference type="RefSeq" id="WP_187075087.1">
    <property type="nucleotide sequence ID" value="NZ_JACORT010000001.1"/>
</dbReference>
<feature type="transmembrane region" description="Helical" evidence="13">
    <location>
        <begin position="86"/>
        <end position="103"/>
    </location>
</feature>
<keyword evidence="8 13" id="KW-0812">Transmembrane</keyword>
<reference evidence="15" key="1">
    <citation type="submission" date="2020-08" db="EMBL/GenBank/DDBJ databases">
        <title>Ramlibacter sp. USB13 16S ribosomal RNA gene genome sequencing and assembly.</title>
        <authorList>
            <person name="Kang M."/>
        </authorList>
    </citation>
    <scope>NUCLEOTIDE SEQUENCE</scope>
    <source>
        <strain evidence="15">USB13</strain>
    </source>
</reference>
<evidence type="ECO:0000313" key="15">
    <source>
        <dbReference type="EMBL" id="MBC5782387.1"/>
    </source>
</evidence>
<dbReference type="NCBIfam" id="NF045656">
    <property type="entry name" value="MeththiolMtaseMddA"/>
    <property type="match status" value="1"/>
</dbReference>
<keyword evidence="9 13" id="KW-1133">Transmembrane helix</keyword>
<evidence type="ECO:0000256" key="4">
    <source>
        <dbReference type="ARBA" id="ARBA00012149"/>
    </source>
</evidence>
<evidence type="ECO:0000256" key="13">
    <source>
        <dbReference type="SAM" id="Phobius"/>
    </source>
</evidence>
<dbReference type="GO" id="GO:0016020">
    <property type="term" value="C:membrane"/>
    <property type="evidence" value="ECO:0007669"/>
    <property type="project" value="UniProtKB-SubCell"/>
</dbReference>
<feature type="transmembrane region" description="Helical" evidence="13">
    <location>
        <begin position="115"/>
        <end position="147"/>
    </location>
</feature>
<sequence>MRRVLLFLYSLAAYALFLGVFLYLIAFVGNLGVPRSVDAGPATDTATAVALDLLLVALFGLQHSVMARPAFKRWITRSLPAPVERSTFVLLASLVLALLFWQWRPLPATVWHAEGGVAVLLWIVFGLGWGTVLLSTFLINHFDLFGLRQTWVHLRQRALEPLAFRTTLLYRVVRHPIMLGFLLAFWAIPLMTAGHLLFAAAMTVYILVGVHHEERDLVRSLGRDYVDYRRRTPAFVPGLPGARSDLPVTPEPTELQPGR</sequence>
<evidence type="ECO:0000256" key="2">
    <source>
        <dbReference type="ARBA" id="ARBA00004141"/>
    </source>
</evidence>
<comment type="subcellular location">
    <subcellularLocation>
        <location evidence="2">Membrane</location>
        <topology evidence="2">Multi-pass membrane protein</topology>
    </subcellularLocation>
</comment>
<dbReference type="EMBL" id="JACORT010000001">
    <property type="protein sequence ID" value="MBC5782387.1"/>
    <property type="molecule type" value="Genomic_DNA"/>
</dbReference>
<dbReference type="Gene3D" id="1.20.120.1630">
    <property type="match status" value="1"/>
</dbReference>
<evidence type="ECO:0000256" key="6">
    <source>
        <dbReference type="ARBA" id="ARBA00022679"/>
    </source>
</evidence>
<dbReference type="InterPro" id="IPR009915">
    <property type="entry name" value="NnrU_dom"/>
</dbReference>
<name>A0A923MMJ7_9BURK</name>
<dbReference type="Proteomes" id="UP000608513">
    <property type="component" value="Unassembled WGS sequence"/>
</dbReference>
<keyword evidence="10 13" id="KW-0472">Membrane</keyword>
<dbReference type="PANTHER" id="PTHR31040:SF1">
    <property type="entry name" value="NURIM"/>
    <property type="match status" value="1"/>
</dbReference>
<accession>A0A923MMJ7</accession>
<comment type="caution">
    <text evidence="15">The sequence shown here is derived from an EMBL/GenBank/DDBJ whole genome shotgun (WGS) entry which is preliminary data.</text>
</comment>
<evidence type="ECO:0000256" key="9">
    <source>
        <dbReference type="ARBA" id="ARBA00022989"/>
    </source>
</evidence>
<feature type="transmembrane region" description="Helical" evidence="13">
    <location>
        <begin position="46"/>
        <end position="65"/>
    </location>
</feature>
<evidence type="ECO:0000256" key="3">
    <source>
        <dbReference type="ARBA" id="ARBA00010631"/>
    </source>
</evidence>
<feature type="domain" description="NnrU" evidence="14">
    <location>
        <begin position="54"/>
        <end position="215"/>
    </location>
</feature>
<dbReference type="Pfam" id="PF07298">
    <property type="entry name" value="NnrU"/>
    <property type="match status" value="1"/>
</dbReference>
<organism evidence="15 16">
    <name type="scientific">Ramlibacter cellulosilyticus</name>
    <dbReference type="NCBI Taxonomy" id="2764187"/>
    <lineage>
        <taxon>Bacteria</taxon>
        <taxon>Pseudomonadati</taxon>
        <taxon>Pseudomonadota</taxon>
        <taxon>Betaproteobacteria</taxon>
        <taxon>Burkholderiales</taxon>
        <taxon>Comamonadaceae</taxon>
        <taxon>Ramlibacter</taxon>
    </lineage>
</organism>
<evidence type="ECO:0000256" key="1">
    <source>
        <dbReference type="ARBA" id="ARBA00002096"/>
    </source>
</evidence>
<evidence type="ECO:0000256" key="5">
    <source>
        <dbReference type="ARBA" id="ARBA00022603"/>
    </source>
</evidence>